<evidence type="ECO:0000256" key="6">
    <source>
        <dbReference type="ARBA" id="ARBA00023065"/>
    </source>
</evidence>
<dbReference type="InterPro" id="IPR012910">
    <property type="entry name" value="Plug_dom"/>
</dbReference>
<sequence>MNKTLLPAALLPLLTAATHVVSADDNGKLEQMSVTASRVEIPRRELGVSVSVVTAADIERLGYTSLLDIMRTLPGVAISNNGGAGKVSNLYLRGESNYRTLVLLDGVNIADPANTQVATQFQHLLANDIARIEVLRGPQGMMYGAGAGGVINIITKKADAPLGGSLAVGAGRYGSRDTSASLYGESDRWDYRLDLGVLETDGFNSQVADSSGERDGYRNRTASAQLGYQVTEALALRAQARHTDSESEFDGCFAGFSTSNNCLDEYKQASYRLSADYRVADVAHQLAVARQDIERDSLSAGASSFAVEGGIDELNYVGNTPVAGGELLWGAEYEQQEFSSAFSARELDSLGLFSEWRAELAGLLHYSIGVRRDRLENEDHDSWRSSIAYPLLLGKEAEAKLRASYGTGYRAPSPFELAYNIGEGAAPVGPETSRGYELAAEYRLAERLQVELVYFDQQIRDAIVFDYRLGNSGFGAYGQDDGESSSEGLELVMSGNLAERLDWYFNGTFLETEDADGEQRLQVPEQVYNLGGSYHLPGDRLALGLNWRHVANRLSAAPGFFGPAVSLDDYNRLDLKASYRVSDSLQLNLRGENILDEDYREVAGYNTAGAAVYAGLELTL</sequence>
<accession>A0A1G8Y0X1</accession>
<organism evidence="15 16">
    <name type="scientific">Microbulbifer yueqingensis</name>
    <dbReference type="NCBI Taxonomy" id="658219"/>
    <lineage>
        <taxon>Bacteria</taxon>
        <taxon>Pseudomonadati</taxon>
        <taxon>Pseudomonadota</taxon>
        <taxon>Gammaproteobacteria</taxon>
        <taxon>Cellvibrionales</taxon>
        <taxon>Microbulbiferaceae</taxon>
        <taxon>Microbulbifer</taxon>
    </lineage>
</organism>
<name>A0A1G8Y0X1_9GAMM</name>
<keyword evidence="6" id="KW-0406">Ion transport</keyword>
<evidence type="ECO:0000256" key="5">
    <source>
        <dbReference type="ARBA" id="ARBA00022729"/>
    </source>
</evidence>
<dbReference type="STRING" id="658219.SAMN05216212_1315"/>
<dbReference type="InterPro" id="IPR037066">
    <property type="entry name" value="Plug_dom_sf"/>
</dbReference>
<keyword evidence="4 10" id="KW-0812">Transmembrane</keyword>
<dbReference type="Pfam" id="PF07715">
    <property type="entry name" value="Plug"/>
    <property type="match status" value="1"/>
</dbReference>
<keyword evidence="8 10" id="KW-0472">Membrane</keyword>
<dbReference type="Pfam" id="PF00593">
    <property type="entry name" value="TonB_dep_Rec_b-barrel"/>
    <property type="match status" value="1"/>
</dbReference>
<evidence type="ECO:0000256" key="1">
    <source>
        <dbReference type="ARBA" id="ARBA00004571"/>
    </source>
</evidence>
<keyword evidence="2 10" id="KW-0813">Transport</keyword>
<dbReference type="EMBL" id="FNFH01000002">
    <property type="protein sequence ID" value="SDJ96458.1"/>
    <property type="molecule type" value="Genomic_DNA"/>
</dbReference>
<evidence type="ECO:0000313" key="16">
    <source>
        <dbReference type="Proteomes" id="UP000199305"/>
    </source>
</evidence>
<dbReference type="RefSeq" id="WP_175453044.1">
    <property type="nucleotide sequence ID" value="NZ_FNFH01000002.1"/>
</dbReference>
<evidence type="ECO:0000259" key="13">
    <source>
        <dbReference type="Pfam" id="PF00593"/>
    </source>
</evidence>
<gene>
    <name evidence="15" type="ORF">SAMN05216212_1315</name>
</gene>
<proteinExistence type="inferred from homology"/>
<comment type="similarity">
    <text evidence="10 11">Belongs to the TonB-dependent receptor family.</text>
</comment>
<evidence type="ECO:0000256" key="4">
    <source>
        <dbReference type="ARBA" id="ARBA00022692"/>
    </source>
</evidence>
<keyword evidence="16" id="KW-1185">Reference proteome</keyword>
<feature type="domain" description="TonB-dependent receptor plug" evidence="14">
    <location>
        <begin position="43"/>
        <end position="149"/>
    </location>
</feature>
<dbReference type="InterPro" id="IPR000531">
    <property type="entry name" value="Beta-barrel_TonB"/>
</dbReference>
<evidence type="ECO:0000259" key="14">
    <source>
        <dbReference type="Pfam" id="PF07715"/>
    </source>
</evidence>
<evidence type="ECO:0000256" key="7">
    <source>
        <dbReference type="ARBA" id="ARBA00023077"/>
    </source>
</evidence>
<dbReference type="AlphaFoldDB" id="A0A1G8Y0X1"/>
<dbReference type="InterPro" id="IPR036942">
    <property type="entry name" value="Beta-barrel_TonB_sf"/>
</dbReference>
<evidence type="ECO:0000313" key="15">
    <source>
        <dbReference type="EMBL" id="SDJ96458.1"/>
    </source>
</evidence>
<evidence type="ECO:0000256" key="3">
    <source>
        <dbReference type="ARBA" id="ARBA00022452"/>
    </source>
</evidence>
<comment type="subcellular location">
    <subcellularLocation>
        <location evidence="1 10">Cell outer membrane</location>
        <topology evidence="1 10">Multi-pass membrane protein</topology>
    </subcellularLocation>
</comment>
<evidence type="ECO:0000256" key="11">
    <source>
        <dbReference type="RuleBase" id="RU003357"/>
    </source>
</evidence>
<dbReference type="Gene3D" id="2.40.170.20">
    <property type="entry name" value="TonB-dependent receptor, beta-barrel domain"/>
    <property type="match status" value="1"/>
</dbReference>
<evidence type="ECO:0000256" key="2">
    <source>
        <dbReference type="ARBA" id="ARBA00022448"/>
    </source>
</evidence>
<dbReference type="PANTHER" id="PTHR30069">
    <property type="entry name" value="TONB-DEPENDENT OUTER MEMBRANE RECEPTOR"/>
    <property type="match status" value="1"/>
</dbReference>
<evidence type="ECO:0000256" key="8">
    <source>
        <dbReference type="ARBA" id="ARBA00023136"/>
    </source>
</evidence>
<feature type="domain" description="TonB-dependent receptor-like beta-barrel" evidence="13">
    <location>
        <begin position="173"/>
        <end position="594"/>
    </location>
</feature>
<dbReference type="GO" id="GO:0009279">
    <property type="term" value="C:cell outer membrane"/>
    <property type="evidence" value="ECO:0007669"/>
    <property type="project" value="UniProtKB-SubCell"/>
</dbReference>
<dbReference type="SUPFAM" id="SSF56935">
    <property type="entry name" value="Porins"/>
    <property type="match status" value="1"/>
</dbReference>
<protein>
    <submittedName>
        <fullName evidence="15">Vitamin B12 transporter</fullName>
    </submittedName>
</protein>
<reference evidence="16" key="1">
    <citation type="submission" date="2016-10" db="EMBL/GenBank/DDBJ databases">
        <authorList>
            <person name="Varghese N."/>
            <person name="Submissions S."/>
        </authorList>
    </citation>
    <scope>NUCLEOTIDE SEQUENCE [LARGE SCALE GENOMIC DNA]</scope>
    <source>
        <strain evidence="16">CGMCC 1.10658</strain>
    </source>
</reference>
<dbReference type="CDD" id="cd01347">
    <property type="entry name" value="ligand_gated_channel"/>
    <property type="match status" value="1"/>
</dbReference>
<evidence type="ECO:0000256" key="10">
    <source>
        <dbReference type="PROSITE-ProRule" id="PRU01360"/>
    </source>
</evidence>
<keyword evidence="9 10" id="KW-0998">Cell outer membrane</keyword>
<dbReference type="GO" id="GO:0006811">
    <property type="term" value="P:monoatomic ion transport"/>
    <property type="evidence" value="ECO:0007669"/>
    <property type="project" value="UniProtKB-KW"/>
</dbReference>
<dbReference type="GO" id="GO:0015889">
    <property type="term" value="P:cobalamin transport"/>
    <property type="evidence" value="ECO:0007669"/>
    <property type="project" value="TreeGrafter"/>
</dbReference>
<keyword evidence="5 12" id="KW-0732">Signal</keyword>
<dbReference type="PANTHER" id="PTHR30069:SF53">
    <property type="entry name" value="COLICIN I RECEPTOR-RELATED"/>
    <property type="match status" value="1"/>
</dbReference>
<dbReference type="PROSITE" id="PS52016">
    <property type="entry name" value="TONB_DEPENDENT_REC_3"/>
    <property type="match status" value="1"/>
</dbReference>
<dbReference type="Proteomes" id="UP000199305">
    <property type="component" value="Unassembled WGS sequence"/>
</dbReference>
<dbReference type="InterPro" id="IPR039426">
    <property type="entry name" value="TonB-dep_rcpt-like"/>
</dbReference>
<keyword evidence="3 10" id="KW-1134">Transmembrane beta strand</keyword>
<keyword evidence="7 11" id="KW-0798">TonB box</keyword>
<evidence type="ECO:0000256" key="12">
    <source>
        <dbReference type="SAM" id="SignalP"/>
    </source>
</evidence>
<feature type="chain" id="PRO_5011701503" evidence="12">
    <location>
        <begin position="24"/>
        <end position="620"/>
    </location>
</feature>
<dbReference type="Gene3D" id="2.170.130.10">
    <property type="entry name" value="TonB-dependent receptor, plug domain"/>
    <property type="match status" value="1"/>
</dbReference>
<evidence type="ECO:0000256" key="9">
    <source>
        <dbReference type="ARBA" id="ARBA00023237"/>
    </source>
</evidence>
<feature type="signal peptide" evidence="12">
    <location>
        <begin position="1"/>
        <end position="23"/>
    </location>
</feature>